<comment type="subcellular location">
    <subcellularLocation>
        <location evidence="1">Nucleus</location>
    </subcellularLocation>
</comment>
<feature type="domain" description="CCHC-type" evidence="12">
    <location>
        <begin position="237"/>
        <end position="253"/>
    </location>
</feature>
<dbReference type="EC" id="2.5.1.25" evidence="2"/>
<dbReference type="EMBL" id="CAIX01000034">
    <property type="protein sequence ID" value="CCI42496.1"/>
    <property type="molecule type" value="Genomic_DNA"/>
</dbReference>
<evidence type="ECO:0000256" key="1">
    <source>
        <dbReference type="ARBA" id="ARBA00004123"/>
    </source>
</evidence>
<evidence type="ECO:0000256" key="5">
    <source>
        <dbReference type="ARBA" id="ARBA00022694"/>
    </source>
</evidence>
<evidence type="ECO:0000256" key="6">
    <source>
        <dbReference type="ARBA" id="ARBA00023242"/>
    </source>
</evidence>
<reference evidence="14 15" key="1">
    <citation type="submission" date="2012-05" db="EMBL/GenBank/DDBJ databases">
        <title>Recombination and specialization in a pathogen metapopulation.</title>
        <authorList>
            <person name="Gardiner A."/>
            <person name="Kemen E."/>
            <person name="Schultz-Larsen T."/>
            <person name="MacLean D."/>
            <person name="Van Oosterhout C."/>
            <person name="Jones J.D.G."/>
        </authorList>
    </citation>
    <scope>NUCLEOTIDE SEQUENCE [LARGE SCALE GENOMIC DNA]</scope>
    <source>
        <strain evidence="14 15">Ac Nc2</strain>
    </source>
</reference>
<dbReference type="GO" id="GO:0016432">
    <property type="term" value="F:tRNA-uridine aminocarboxypropyltransferase activity"/>
    <property type="evidence" value="ECO:0007669"/>
    <property type="project" value="UniProtKB-EC"/>
</dbReference>
<dbReference type="GO" id="GO:0005634">
    <property type="term" value="C:nucleus"/>
    <property type="evidence" value="ECO:0007669"/>
    <property type="project" value="UniProtKB-SubCell"/>
</dbReference>
<accession>A0A024G6L1</accession>
<evidence type="ECO:0000256" key="8">
    <source>
        <dbReference type="ARBA" id="ARBA00038290"/>
    </source>
</evidence>
<protein>
    <recommendedName>
        <fullName evidence="9">tRNA-uridine aminocarboxypropyltransferase 1</fullName>
        <ecNumber evidence="2">2.5.1.25</ecNumber>
    </recommendedName>
    <alternativeName>
        <fullName evidence="10">DTW domain-containing protein 1</fullName>
    </alternativeName>
</protein>
<sequence>MTAPTQVTVPQIDLPLQLFIYFRDKVKKSTAPHARVIAPRHARIIPMTTSESEFPNFDAEKTLVVYPTNTAATLFELDAISLSKIENLVFIDSSWKKAPSVLQHCSLSELRCIKLAHPPAQSKFWRYHEAGEGCISTIEAIELMLQEYLLATNAANIKIDTSISSSEISKLLFFFERIYVTIASKHEHDILPMHEQSKEKRRRHRNQKDIGKMRKAEFKARKIERNDMAAARSKMRTCFNCKEATHGAKTCPHPCKYCKKIGHWNATCEMKQSLQLTDSRTVTKA</sequence>
<organism evidence="14 15">
    <name type="scientific">Albugo candida</name>
    <dbReference type="NCBI Taxonomy" id="65357"/>
    <lineage>
        <taxon>Eukaryota</taxon>
        <taxon>Sar</taxon>
        <taxon>Stramenopiles</taxon>
        <taxon>Oomycota</taxon>
        <taxon>Peronosporomycetes</taxon>
        <taxon>Albuginales</taxon>
        <taxon>Albuginaceae</taxon>
        <taxon>Albugo</taxon>
    </lineage>
</organism>
<evidence type="ECO:0000256" key="7">
    <source>
        <dbReference type="ARBA" id="ARBA00037050"/>
    </source>
</evidence>
<dbReference type="GO" id="GO:0008270">
    <property type="term" value="F:zinc ion binding"/>
    <property type="evidence" value="ECO:0007669"/>
    <property type="project" value="InterPro"/>
</dbReference>
<evidence type="ECO:0000313" key="15">
    <source>
        <dbReference type="Proteomes" id="UP000053237"/>
    </source>
</evidence>
<evidence type="ECO:0000259" key="12">
    <source>
        <dbReference type="SMART" id="SM00343"/>
    </source>
</evidence>
<dbReference type="SMART" id="SM01144">
    <property type="entry name" value="DTW"/>
    <property type="match status" value="1"/>
</dbReference>
<evidence type="ECO:0000259" key="13">
    <source>
        <dbReference type="SMART" id="SM01144"/>
    </source>
</evidence>
<evidence type="ECO:0000313" key="14">
    <source>
        <dbReference type="EMBL" id="CCI42496.1"/>
    </source>
</evidence>
<evidence type="ECO:0000256" key="4">
    <source>
        <dbReference type="ARBA" id="ARBA00022691"/>
    </source>
</evidence>
<evidence type="ECO:0000256" key="2">
    <source>
        <dbReference type="ARBA" id="ARBA00012386"/>
    </source>
</evidence>
<dbReference type="Proteomes" id="UP000053237">
    <property type="component" value="Unassembled WGS sequence"/>
</dbReference>
<dbReference type="GO" id="GO:0003676">
    <property type="term" value="F:nucleic acid binding"/>
    <property type="evidence" value="ECO:0007669"/>
    <property type="project" value="InterPro"/>
</dbReference>
<dbReference type="SMART" id="SM00343">
    <property type="entry name" value="ZnF_C2HC"/>
    <property type="match status" value="2"/>
</dbReference>
<proteinExistence type="inferred from homology"/>
<evidence type="ECO:0000256" key="11">
    <source>
        <dbReference type="ARBA" id="ARBA00048718"/>
    </source>
</evidence>
<comment type="caution">
    <text evidence="14">The sequence shown here is derived from an EMBL/GenBank/DDBJ whole genome shotgun (WGS) entry which is preliminary data.</text>
</comment>
<keyword evidence="6" id="KW-0539">Nucleus</keyword>
<dbReference type="PANTHER" id="PTHR15627:SF8">
    <property type="entry name" value="TRNA-URIDINE AMINOCARBOXYPROPYLTRANSFERASE 1"/>
    <property type="match status" value="1"/>
</dbReference>
<comment type="catalytic activity">
    <reaction evidence="11">
        <text>a uridine in tRNA + S-adenosyl-L-methionine = a 3-[(3S)-3-amino-3-carboxypropyl]uridine in tRNA + S-methyl-5'-thioadenosine + H(+)</text>
        <dbReference type="Rhea" id="RHEA:62432"/>
        <dbReference type="Rhea" id="RHEA-COMP:13339"/>
        <dbReference type="Rhea" id="RHEA-COMP:16092"/>
        <dbReference type="ChEBI" id="CHEBI:15378"/>
        <dbReference type="ChEBI" id="CHEBI:17509"/>
        <dbReference type="ChEBI" id="CHEBI:59789"/>
        <dbReference type="ChEBI" id="CHEBI:65315"/>
        <dbReference type="ChEBI" id="CHEBI:82930"/>
        <dbReference type="EC" id="2.5.1.25"/>
    </reaction>
</comment>
<dbReference type="OrthoDB" id="3173at2759"/>
<dbReference type="InParanoid" id="A0A024G6L1"/>
<dbReference type="Pfam" id="PF03942">
    <property type="entry name" value="DTW"/>
    <property type="match status" value="1"/>
</dbReference>
<keyword evidence="4" id="KW-0949">S-adenosyl-L-methionine</keyword>
<dbReference type="InterPro" id="IPR036875">
    <property type="entry name" value="Znf_CCHC_sf"/>
</dbReference>
<evidence type="ECO:0000256" key="3">
    <source>
        <dbReference type="ARBA" id="ARBA00022679"/>
    </source>
</evidence>
<keyword evidence="3" id="KW-0808">Transferase</keyword>
<dbReference type="GO" id="GO:0008033">
    <property type="term" value="P:tRNA processing"/>
    <property type="evidence" value="ECO:0007669"/>
    <property type="project" value="UniProtKB-KW"/>
</dbReference>
<comment type="similarity">
    <text evidence="8">Belongs to the TDD superfamily. DTWD1 family.</text>
</comment>
<gene>
    <name evidence="14" type="ORF">BN9_032800</name>
</gene>
<dbReference type="AlphaFoldDB" id="A0A024G6L1"/>
<keyword evidence="5" id="KW-0819">tRNA processing</keyword>
<evidence type="ECO:0000256" key="9">
    <source>
        <dbReference type="ARBA" id="ARBA00039242"/>
    </source>
</evidence>
<keyword evidence="15" id="KW-1185">Reference proteome</keyword>
<comment type="function">
    <text evidence="7">Catalyzes the formation of 3-(3-amino-3-carboxypropyl)uridine (acp3U) at position 20 in the D-loop of several cytoplasmic tRNAs (acp3U(20)).</text>
</comment>
<name>A0A024G6L1_9STRA</name>
<dbReference type="InterPro" id="IPR051521">
    <property type="entry name" value="tRNA_Mod/Golgi_Maint"/>
</dbReference>
<evidence type="ECO:0000256" key="10">
    <source>
        <dbReference type="ARBA" id="ARBA00042508"/>
    </source>
</evidence>
<dbReference type="PANTHER" id="PTHR15627">
    <property type="entry name" value="NATURAL KILLER CELL-SPECIFIC ANTIGEN KLIP1"/>
    <property type="match status" value="1"/>
</dbReference>
<dbReference type="InterPro" id="IPR001878">
    <property type="entry name" value="Znf_CCHC"/>
</dbReference>
<dbReference type="InterPro" id="IPR005636">
    <property type="entry name" value="DTW"/>
</dbReference>
<feature type="domain" description="CCHC-type" evidence="12">
    <location>
        <begin position="254"/>
        <end position="270"/>
    </location>
</feature>
<dbReference type="SUPFAM" id="SSF57756">
    <property type="entry name" value="Retrovirus zinc finger-like domains"/>
    <property type="match status" value="1"/>
</dbReference>
<feature type="domain" description="DTW" evidence="13">
    <location>
        <begin position="1"/>
        <end position="186"/>
    </location>
</feature>
<dbReference type="Gene3D" id="4.10.60.10">
    <property type="entry name" value="Zinc finger, CCHC-type"/>
    <property type="match status" value="1"/>
</dbReference>